<reference evidence="1" key="1">
    <citation type="submission" date="2020-07" db="EMBL/GenBank/DDBJ databases">
        <title>Multicomponent nature underlies the extraordinary mechanical properties of spider dragline silk.</title>
        <authorList>
            <person name="Kono N."/>
            <person name="Nakamura H."/>
            <person name="Mori M."/>
            <person name="Yoshida Y."/>
            <person name="Ohtoshi R."/>
            <person name="Malay A.D."/>
            <person name="Moran D.A.P."/>
            <person name="Tomita M."/>
            <person name="Numata K."/>
            <person name="Arakawa K."/>
        </authorList>
    </citation>
    <scope>NUCLEOTIDE SEQUENCE</scope>
</reference>
<dbReference type="AlphaFoldDB" id="A0A8X6HYV1"/>
<gene>
    <name evidence="1" type="ORF">TNCT_647691</name>
</gene>
<organism evidence="1 2">
    <name type="scientific">Trichonephila clavata</name>
    <name type="common">Joro spider</name>
    <name type="synonym">Nephila clavata</name>
    <dbReference type="NCBI Taxonomy" id="2740835"/>
    <lineage>
        <taxon>Eukaryota</taxon>
        <taxon>Metazoa</taxon>
        <taxon>Ecdysozoa</taxon>
        <taxon>Arthropoda</taxon>
        <taxon>Chelicerata</taxon>
        <taxon>Arachnida</taxon>
        <taxon>Araneae</taxon>
        <taxon>Araneomorphae</taxon>
        <taxon>Entelegynae</taxon>
        <taxon>Araneoidea</taxon>
        <taxon>Nephilidae</taxon>
        <taxon>Trichonephila</taxon>
    </lineage>
</organism>
<name>A0A8X6HYV1_TRICU</name>
<proteinExistence type="predicted"/>
<comment type="caution">
    <text evidence="1">The sequence shown here is derived from an EMBL/GenBank/DDBJ whole genome shotgun (WGS) entry which is preliminary data.</text>
</comment>
<protein>
    <submittedName>
        <fullName evidence="1">Uncharacterized protein</fullName>
    </submittedName>
</protein>
<dbReference type="Proteomes" id="UP000887116">
    <property type="component" value="Unassembled WGS sequence"/>
</dbReference>
<evidence type="ECO:0000313" key="2">
    <source>
        <dbReference type="Proteomes" id="UP000887116"/>
    </source>
</evidence>
<sequence>MKRMANSPNMSAKRVCFNKDAKLDSSFSDNAIPPHHFHLGQDIYAAVYILLPLSKFFYDNMEEMKTIGFTQLKKVSVCRLCSGKPLQIESS</sequence>
<accession>A0A8X6HYV1</accession>
<evidence type="ECO:0000313" key="1">
    <source>
        <dbReference type="EMBL" id="GFR32218.1"/>
    </source>
</evidence>
<keyword evidence="2" id="KW-1185">Reference proteome</keyword>
<dbReference type="EMBL" id="BMAO01009631">
    <property type="protein sequence ID" value="GFR32218.1"/>
    <property type="molecule type" value="Genomic_DNA"/>
</dbReference>